<feature type="region of interest" description="Disordered" evidence="1">
    <location>
        <begin position="13"/>
        <end position="34"/>
    </location>
</feature>
<reference evidence="2" key="1">
    <citation type="submission" date="2014-01" db="EMBL/GenBank/DDBJ databases">
        <authorList>
            <person name="Brown-Elliot B."/>
            <person name="Wallace R."/>
            <person name="Lenaerts A."/>
            <person name="Ordway D."/>
            <person name="DeGroote M.A."/>
            <person name="Parker T."/>
            <person name="Sizemore C."/>
            <person name="Tallon L.J."/>
            <person name="Sadzewicz L.K."/>
            <person name="Sengamalay N."/>
            <person name="Fraser C.M."/>
            <person name="Hine E."/>
            <person name="Shefchek K.A."/>
            <person name="Das S.P."/>
            <person name="Tettelin H."/>
        </authorList>
    </citation>
    <scope>NUCLEOTIDE SEQUENCE [LARGE SCALE GENOMIC DNA]</scope>
    <source>
        <strain evidence="2">4042</strain>
    </source>
</reference>
<evidence type="ECO:0000313" key="2">
    <source>
        <dbReference type="EMBL" id="EUA23249.1"/>
    </source>
</evidence>
<dbReference type="EC" id="6.2.1.3" evidence="2"/>
<organism evidence="2">
    <name type="scientific">Mycobacterium xenopi 4042</name>
    <dbReference type="NCBI Taxonomy" id="1299334"/>
    <lineage>
        <taxon>Bacteria</taxon>
        <taxon>Bacillati</taxon>
        <taxon>Actinomycetota</taxon>
        <taxon>Actinomycetes</taxon>
        <taxon>Mycobacteriales</taxon>
        <taxon>Mycobacteriaceae</taxon>
        <taxon>Mycobacterium</taxon>
    </lineage>
</organism>
<dbReference type="AlphaFoldDB" id="X7ZVI9"/>
<dbReference type="GO" id="GO:0004467">
    <property type="term" value="F:long-chain fatty acid-CoA ligase activity"/>
    <property type="evidence" value="ECO:0007669"/>
    <property type="project" value="UniProtKB-EC"/>
</dbReference>
<protein>
    <submittedName>
        <fullName evidence="2">Long-chain-fatty-acid--CoA ligase FadD17 domain protein</fullName>
        <ecNumber evidence="2">6.2.1.3</ecNumber>
    </submittedName>
</protein>
<proteinExistence type="predicted"/>
<dbReference type="EMBL" id="JAOB01000069">
    <property type="protein sequence ID" value="EUA23249.1"/>
    <property type="molecule type" value="Genomic_DNA"/>
</dbReference>
<gene>
    <name evidence="2" type="ORF">I553_5450</name>
</gene>
<evidence type="ECO:0000256" key="1">
    <source>
        <dbReference type="SAM" id="MobiDB-lite"/>
    </source>
</evidence>
<keyword evidence="2" id="KW-0436">Ligase</keyword>
<dbReference type="PATRIC" id="fig|1299334.3.peg.7402"/>
<accession>X7ZVI9</accession>
<sequence length="48" mass="5069">MLADSNSAAALGDIEYVNVDSPSGPTRSPRTETPRCGCKKRGPRICSC</sequence>
<comment type="caution">
    <text evidence="2">The sequence shown here is derived from an EMBL/GenBank/DDBJ whole genome shotgun (WGS) entry which is preliminary data.</text>
</comment>
<name>X7ZVI9_MYCXE</name>